<accession>E0UR38</accession>
<keyword evidence="1 2" id="KW-0500">Molybdenum</keyword>
<dbReference type="eggNOG" id="COG3585">
    <property type="taxonomic scope" value="Bacteria"/>
</dbReference>
<dbReference type="HOGENOM" id="CLU_129782_1_0_7"/>
<organism evidence="4 5">
    <name type="scientific">Sulfurimonas autotrophica (strain ATCC BAA-671 / DSM 16294 / JCM 11897 / OK10)</name>
    <dbReference type="NCBI Taxonomy" id="563040"/>
    <lineage>
        <taxon>Bacteria</taxon>
        <taxon>Pseudomonadati</taxon>
        <taxon>Campylobacterota</taxon>
        <taxon>Epsilonproteobacteria</taxon>
        <taxon>Campylobacterales</taxon>
        <taxon>Sulfurimonadaceae</taxon>
        <taxon>Sulfurimonas</taxon>
    </lineage>
</organism>
<dbReference type="SUPFAM" id="SSF50331">
    <property type="entry name" value="MOP-like"/>
    <property type="match status" value="1"/>
</dbReference>
<dbReference type="InterPro" id="IPR004606">
    <property type="entry name" value="Mop_domain"/>
</dbReference>
<dbReference type="Pfam" id="PF03459">
    <property type="entry name" value="TOBE"/>
    <property type="match status" value="1"/>
</dbReference>
<evidence type="ECO:0000313" key="5">
    <source>
        <dbReference type="Proteomes" id="UP000007803"/>
    </source>
</evidence>
<evidence type="ECO:0000313" key="4">
    <source>
        <dbReference type="EMBL" id="ADN09994.1"/>
    </source>
</evidence>
<dbReference type="Gene3D" id="2.40.50.100">
    <property type="match status" value="1"/>
</dbReference>
<proteinExistence type="predicted"/>
<protein>
    <submittedName>
        <fullName evidence="4">TOBE domain protein</fullName>
    </submittedName>
</protein>
<dbReference type="Proteomes" id="UP000007803">
    <property type="component" value="Chromosome"/>
</dbReference>
<dbReference type="AlphaFoldDB" id="E0UR38"/>
<dbReference type="GO" id="GO:0015689">
    <property type="term" value="P:molybdate ion transport"/>
    <property type="evidence" value="ECO:0007669"/>
    <property type="project" value="InterPro"/>
</dbReference>
<name>E0UR38_SULAO</name>
<dbReference type="KEGG" id="sua:Saut_1951"/>
<dbReference type="RefSeq" id="WP_013327747.1">
    <property type="nucleotide sequence ID" value="NC_014506.1"/>
</dbReference>
<evidence type="ECO:0000256" key="2">
    <source>
        <dbReference type="PROSITE-ProRule" id="PRU01213"/>
    </source>
</evidence>
<evidence type="ECO:0000256" key="1">
    <source>
        <dbReference type="ARBA" id="ARBA00022505"/>
    </source>
</evidence>
<reference evidence="5" key="1">
    <citation type="journal article" date="2010" name="Stand. Genomic Sci.">
        <title>Complete genome sequence of Sulfurimonas autotrophica type strain (OK10).</title>
        <authorList>
            <person name="Sikorski J."/>
            <person name="Munk C."/>
            <person name="Lapidus A."/>
            <person name="Djao O."/>
            <person name="Lucas S."/>
            <person name="Glavina Del Rio T."/>
            <person name="Nolan M."/>
            <person name="Tice H."/>
            <person name="Han C."/>
            <person name="Cheng J."/>
            <person name="Tapia R."/>
            <person name="Goodwin L."/>
            <person name="Pitluck S."/>
            <person name="Liolios K."/>
            <person name="Ivanova N."/>
            <person name="Mavromatis K."/>
            <person name="Mikhailova N."/>
            <person name="Pati A."/>
            <person name="Sims D."/>
            <person name="Meincke L."/>
            <person name="Brettin T."/>
            <person name="Detter J."/>
            <person name="Chen A."/>
            <person name="Palaniappan K."/>
            <person name="Land M."/>
            <person name="Hauser L."/>
            <person name="Chang Y."/>
            <person name="Jeffries C."/>
            <person name="Rohde M."/>
            <person name="Lang E."/>
            <person name="Spring S."/>
            <person name="Goker M."/>
            <person name="Woyke T."/>
            <person name="Bristow J."/>
            <person name="Eisen J."/>
            <person name="Markowitz V."/>
            <person name="Hugenholtz P."/>
            <person name="Kyrpides N."/>
            <person name="Klenk H."/>
        </authorList>
    </citation>
    <scope>NUCLEOTIDE SEQUENCE [LARGE SCALE GENOMIC DNA]</scope>
    <source>
        <strain evidence="5">ATCC BAA-671 / DSM 16294 / JCM 11897 / OK10</strain>
    </source>
</reference>
<gene>
    <name evidence="4" type="ordered locus">Saut_1951</name>
</gene>
<feature type="domain" description="Mop" evidence="3">
    <location>
        <begin position="64"/>
        <end position="129"/>
    </location>
</feature>
<dbReference type="InterPro" id="IPR008995">
    <property type="entry name" value="Mo/tungstate-bd_C_term_dom"/>
</dbReference>
<dbReference type="PROSITE" id="PS51866">
    <property type="entry name" value="MOP"/>
    <property type="match status" value="1"/>
</dbReference>
<evidence type="ECO:0000259" key="3">
    <source>
        <dbReference type="PROSITE" id="PS51866"/>
    </source>
</evidence>
<keyword evidence="5" id="KW-1185">Reference proteome</keyword>
<dbReference type="STRING" id="563040.Saut_1951"/>
<sequence>MSHIIAQVQEIQSVQNLNILSFTCKDIALKMMSLDLNDTITKDSQVMLTCKPTAIAIGKNIQGELSYANQLHVTIVSLEVGQLLCALKLQFKEFVLESIITTDSQKRMQLQAGDEVTALIKSSDLSIKEVL</sequence>
<dbReference type="InterPro" id="IPR005116">
    <property type="entry name" value="Transp-assoc_OB_typ1"/>
</dbReference>
<dbReference type="EMBL" id="CP002205">
    <property type="protein sequence ID" value="ADN09994.1"/>
    <property type="molecule type" value="Genomic_DNA"/>
</dbReference>
<dbReference type="OrthoDB" id="5339701at2"/>